<reference evidence="5 6" key="1">
    <citation type="journal article" date="2014" name="Gene">
        <title>A comparative genomic analysis of the alkalitolerant soil bacterium Bacillus lehensis G1.</title>
        <authorList>
            <person name="Noor Y.M."/>
            <person name="Samsulrizal N.H."/>
            <person name="Jema'on N.A."/>
            <person name="Low K.O."/>
            <person name="Ramli A.N."/>
            <person name="Alias N.I."/>
            <person name="Damis S.I."/>
            <person name="Fuzi S.F."/>
            <person name="Isa M.N."/>
            <person name="Murad A.M."/>
            <person name="Raih M.F."/>
            <person name="Bakar F.D."/>
            <person name="Najimudin N."/>
            <person name="Mahadi N.M."/>
            <person name="Illias R.M."/>
        </authorList>
    </citation>
    <scope>NUCLEOTIDE SEQUENCE [LARGE SCALE GENOMIC DNA]</scope>
    <source>
        <strain evidence="5 6">G1</strain>
    </source>
</reference>
<dbReference type="STRING" id="1246626.BleG1_1598"/>
<evidence type="ECO:0000256" key="1">
    <source>
        <dbReference type="ARBA" id="ARBA00023015"/>
    </source>
</evidence>
<dbReference type="SMART" id="SM00895">
    <property type="entry name" value="FCD"/>
    <property type="match status" value="1"/>
</dbReference>
<feature type="domain" description="HTH gntR-type" evidence="4">
    <location>
        <begin position="8"/>
        <end position="76"/>
    </location>
</feature>
<keyword evidence="1" id="KW-0805">Transcription regulation</keyword>
<dbReference type="Gene3D" id="1.20.120.530">
    <property type="entry name" value="GntR ligand-binding domain-like"/>
    <property type="match status" value="1"/>
</dbReference>
<sequence length="234" mass="26447">MSGLIERKKVSLQVLDYLKEMIQQEPYVNGEKLPSEMELVERFQVSRAPIREALTVLTAMDVIESKQGGGRWVKDHTLLSMMEHIKLGMVTIDEVHSLLEMRHIIETEAAALAASRATPDEILALEQALIAFSETVVSKETIGNEADSHFHFILVKAAKNPFLTATLENMKELLDHAIEFSLRLNMGKVEKRRNVYEEHKAIYEAIAEKNATAAREAMNTHLVNVRKKLGDSRI</sequence>
<dbReference type="AlphaFoldDB" id="A0A060LSE5"/>
<dbReference type="KEGG" id="ble:BleG1_1598"/>
<dbReference type="RefSeq" id="WP_038479191.1">
    <property type="nucleotide sequence ID" value="NZ_CP003923.1"/>
</dbReference>
<dbReference type="SUPFAM" id="SSF48008">
    <property type="entry name" value="GntR ligand-binding domain-like"/>
    <property type="match status" value="1"/>
</dbReference>
<dbReference type="InterPro" id="IPR036390">
    <property type="entry name" value="WH_DNA-bd_sf"/>
</dbReference>
<proteinExistence type="predicted"/>
<dbReference type="PANTHER" id="PTHR43537:SF5">
    <property type="entry name" value="UXU OPERON TRANSCRIPTIONAL REGULATOR"/>
    <property type="match status" value="1"/>
</dbReference>
<gene>
    <name evidence="5" type="ORF">BleG1_1598</name>
</gene>
<dbReference type="PATRIC" id="fig|1246626.3.peg.1586"/>
<dbReference type="Gene3D" id="1.10.10.10">
    <property type="entry name" value="Winged helix-like DNA-binding domain superfamily/Winged helix DNA-binding domain"/>
    <property type="match status" value="1"/>
</dbReference>
<evidence type="ECO:0000256" key="3">
    <source>
        <dbReference type="ARBA" id="ARBA00023163"/>
    </source>
</evidence>
<protein>
    <submittedName>
        <fullName evidence="5">HTH-type transcriptional regulator lutR</fullName>
    </submittedName>
</protein>
<dbReference type="eggNOG" id="COG2186">
    <property type="taxonomic scope" value="Bacteria"/>
</dbReference>
<dbReference type="GO" id="GO:0003700">
    <property type="term" value="F:DNA-binding transcription factor activity"/>
    <property type="evidence" value="ECO:0007669"/>
    <property type="project" value="InterPro"/>
</dbReference>
<dbReference type="EMBL" id="CP003923">
    <property type="protein sequence ID" value="AIC94176.1"/>
    <property type="molecule type" value="Genomic_DNA"/>
</dbReference>
<dbReference type="PROSITE" id="PS50949">
    <property type="entry name" value="HTH_GNTR"/>
    <property type="match status" value="1"/>
</dbReference>
<dbReference type="Pfam" id="PF07729">
    <property type="entry name" value="FCD"/>
    <property type="match status" value="1"/>
</dbReference>
<accession>A0A060LSE5</accession>
<keyword evidence="3" id="KW-0804">Transcription</keyword>
<dbReference type="PANTHER" id="PTHR43537">
    <property type="entry name" value="TRANSCRIPTIONAL REGULATOR, GNTR FAMILY"/>
    <property type="match status" value="1"/>
</dbReference>
<dbReference type="HOGENOM" id="CLU_017584_9_5_9"/>
<dbReference type="InterPro" id="IPR008920">
    <property type="entry name" value="TF_FadR/GntR_C"/>
</dbReference>
<evidence type="ECO:0000259" key="4">
    <source>
        <dbReference type="PROSITE" id="PS50949"/>
    </source>
</evidence>
<dbReference type="PRINTS" id="PR00035">
    <property type="entry name" value="HTHGNTR"/>
</dbReference>
<evidence type="ECO:0000313" key="5">
    <source>
        <dbReference type="EMBL" id="AIC94176.1"/>
    </source>
</evidence>
<dbReference type="InterPro" id="IPR036388">
    <property type="entry name" value="WH-like_DNA-bd_sf"/>
</dbReference>
<dbReference type="GO" id="GO:0003677">
    <property type="term" value="F:DNA binding"/>
    <property type="evidence" value="ECO:0007669"/>
    <property type="project" value="UniProtKB-KW"/>
</dbReference>
<dbReference type="Pfam" id="PF00392">
    <property type="entry name" value="GntR"/>
    <property type="match status" value="1"/>
</dbReference>
<dbReference type="SUPFAM" id="SSF46785">
    <property type="entry name" value="Winged helix' DNA-binding domain"/>
    <property type="match status" value="1"/>
</dbReference>
<name>A0A060LSE5_9BACI</name>
<keyword evidence="6" id="KW-1185">Reference proteome</keyword>
<keyword evidence="2" id="KW-0238">DNA-binding</keyword>
<dbReference type="OrthoDB" id="9782299at2"/>
<dbReference type="SMART" id="SM00345">
    <property type="entry name" value="HTH_GNTR"/>
    <property type="match status" value="1"/>
</dbReference>
<organism evidence="5 6">
    <name type="scientific">Shouchella lehensis G1</name>
    <dbReference type="NCBI Taxonomy" id="1246626"/>
    <lineage>
        <taxon>Bacteria</taxon>
        <taxon>Bacillati</taxon>
        <taxon>Bacillota</taxon>
        <taxon>Bacilli</taxon>
        <taxon>Bacillales</taxon>
        <taxon>Bacillaceae</taxon>
        <taxon>Shouchella</taxon>
    </lineage>
</organism>
<evidence type="ECO:0000256" key="2">
    <source>
        <dbReference type="ARBA" id="ARBA00023125"/>
    </source>
</evidence>
<evidence type="ECO:0000313" key="6">
    <source>
        <dbReference type="Proteomes" id="UP000027142"/>
    </source>
</evidence>
<dbReference type="CDD" id="cd07377">
    <property type="entry name" value="WHTH_GntR"/>
    <property type="match status" value="1"/>
</dbReference>
<dbReference type="InterPro" id="IPR011711">
    <property type="entry name" value="GntR_C"/>
</dbReference>
<dbReference type="Proteomes" id="UP000027142">
    <property type="component" value="Chromosome"/>
</dbReference>
<dbReference type="InterPro" id="IPR000524">
    <property type="entry name" value="Tscrpt_reg_HTH_GntR"/>
</dbReference>